<reference evidence="3" key="1">
    <citation type="journal article" date="2019" name="Int. J. Syst. Evol. Microbiol.">
        <title>The Global Catalogue of Microorganisms (GCM) 10K type strain sequencing project: providing services to taxonomists for standard genome sequencing and annotation.</title>
        <authorList>
            <consortium name="The Broad Institute Genomics Platform"/>
            <consortium name="The Broad Institute Genome Sequencing Center for Infectious Disease"/>
            <person name="Wu L."/>
            <person name="Ma J."/>
        </authorList>
    </citation>
    <scope>NUCLEOTIDE SEQUENCE [LARGE SCALE GENOMIC DNA]</scope>
    <source>
        <strain evidence="3">CGMCC 1.15304</strain>
    </source>
</reference>
<gene>
    <name evidence="2" type="ORF">ACFO5Q_14670</name>
</gene>
<evidence type="ECO:0000313" key="3">
    <source>
        <dbReference type="Proteomes" id="UP001595776"/>
    </source>
</evidence>
<feature type="signal peptide" evidence="1">
    <location>
        <begin position="1"/>
        <end position="27"/>
    </location>
</feature>
<keyword evidence="1" id="KW-0732">Signal</keyword>
<keyword evidence="3" id="KW-1185">Reference proteome</keyword>
<accession>A0ABV8UE29</accession>
<feature type="chain" id="PRO_5045416905" evidence="1">
    <location>
        <begin position="28"/>
        <end position="262"/>
    </location>
</feature>
<proteinExistence type="predicted"/>
<comment type="caution">
    <text evidence="2">The sequence shown here is derived from an EMBL/GenBank/DDBJ whole genome shotgun (WGS) entry which is preliminary data.</text>
</comment>
<dbReference type="EMBL" id="JBHSCR010000014">
    <property type="protein sequence ID" value="MFC4349095.1"/>
    <property type="molecule type" value="Genomic_DNA"/>
</dbReference>
<protein>
    <submittedName>
        <fullName evidence="2">Substrate-binding periplasmic protein</fullName>
    </submittedName>
</protein>
<dbReference type="Gene3D" id="3.40.190.10">
    <property type="entry name" value="Periplasmic binding protein-like II"/>
    <property type="match status" value="2"/>
</dbReference>
<name>A0ABV8UE29_9PROT</name>
<dbReference type="SUPFAM" id="SSF53850">
    <property type="entry name" value="Periplasmic binding protein-like II"/>
    <property type="match status" value="1"/>
</dbReference>
<dbReference type="RefSeq" id="WP_068143912.1">
    <property type="nucleotide sequence ID" value="NZ_JBHSCR010000014.1"/>
</dbReference>
<sequence>MVLALARRAFGAAVYGLFFSVAPSLCAAEDSVHVMATDWGLTLKSNGTGFYNDLAKLVLPTSLGSIDYEILPYKRAKRAFLAKQADCLYPNSLGYLVSTGTIKKPDQFVGSRSVVAAQSRIFSPHGTHPPARLEDLKGLTVAFALGSDAPKLLKGSGANFVAVSDEVGKARMLLEGRTDLLVAVLPDAKFVFDSLGTGLPPFDPRFSIDSTEIGLVCYRSETNEAFIESFNSHLEELIKDGRLQAFLTSQGLTPAAHMPRQE</sequence>
<evidence type="ECO:0000256" key="1">
    <source>
        <dbReference type="SAM" id="SignalP"/>
    </source>
</evidence>
<organism evidence="2 3">
    <name type="scientific">Kordiimonas lipolytica</name>
    <dbReference type="NCBI Taxonomy" id="1662421"/>
    <lineage>
        <taxon>Bacteria</taxon>
        <taxon>Pseudomonadati</taxon>
        <taxon>Pseudomonadota</taxon>
        <taxon>Alphaproteobacteria</taxon>
        <taxon>Kordiimonadales</taxon>
        <taxon>Kordiimonadaceae</taxon>
        <taxon>Kordiimonas</taxon>
    </lineage>
</organism>
<dbReference type="Proteomes" id="UP001595776">
    <property type="component" value="Unassembled WGS sequence"/>
</dbReference>
<evidence type="ECO:0000313" key="2">
    <source>
        <dbReference type="EMBL" id="MFC4349095.1"/>
    </source>
</evidence>